<name>A0A1I8BBC3_MELHA</name>
<dbReference type="WBParaSite" id="MhA1_Contig1890.frz3.gene2">
    <property type="protein sequence ID" value="MhA1_Contig1890.frz3.gene2"/>
    <property type="gene ID" value="MhA1_Contig1890.frz3.gene2"/>
</dbReference>
<evidence type="ECO:0000313" key="2">
    <source>
        <dbReference type="WBParaSite" id="MhA1_Contig1890.frz3.gene2"/>
    </source>
</evidence>
<organism evidence="1 2">
    <name type="scientific">Meloidogyne hapla</name>
    <name type="common">Root-knot nematode worm</name>
    <dbReference type="NCBI Taxonomy" id="6305"/>
    <lineage>
        <taxon>Eukaryota</taxon>
        <taxon>Metazoa</taxon>
        <taxon>Ecdysozoa</taxon>
        <taxon>Nematoda</taxon>
        <taxon>Chromadorea</taxon>
        <taxon>Rhabditida</taxon>
        <taxon>Tylenchina</taxon>
        <taxon>Tylenchomorpha</taxon>
        <taxon>Tylenchoidea</taxon>
        <taxon>Meloidogynidae</taxon>
        <taxon>Meloidogyninae</taxon>
        <taxon>Meloidogyne</taxon>
    </lineage>
</organism>
<protein>
    <submittedName>
        <fullName evidence="2">Uncharacterized protein</fullName>
    </submittedName>
</protein>
<evidence type="ECO:0000313" key="1">
    <source>
        <dbReference type="Proteomes" id="UP000095281"/>
    </source>
</evidence>
<dbReference type="AlphaFoldDB" id="A0A1I8BBC3"/>
<proteinExistence type="predicted"/>
<reference evidence="2" key="1">
    <citation type="submission" date="2016-11" db="UniProtKB">
        <authorList>
            <consortium name="WormBaseParasite"/>
        </authorList>
    </citation>
    <scope>IDENTIFICATION</scope>
</reference>
<keyword evidence="1" id="KW-1185">Reference proteome</keyword>
<accession>A0A1I8BBC3</accession>
<sequence length="122" mass="14510">MLQCKIVRGPYCTICTTPSINELCINECLKCEYNKEYNNNLIKNNEDYPFREFKNFDEVNTESSDIDKSNFNKNEIEDVGAEEDENVAENYFDLNLEERENRENFNENLGSERLHFNKKLFL</sequence>
<dbReference type="Proteomes" id="UP000095281">
    <property type="component" value="Unplaced"/>
</dbReference>